<proteinExistence type="predicted"/>
<sequence>MATRTVSGEYVECPNCGHDEKEITYFDTLAPMRECPACGHTW</sequence>
<dbReference type="AlphaFoldDB" id="M0DWW3"/>
<dbReference type="Proteomes" id="UP000011514">
    <property type="component" value="Unassembled WGS sequence"/>
</dbReference>
<name>M0DWW3_9EURY</name>
<keyword evidence="2" id="KW-1185">Reference proteome</keyword>
<dbReference type="PATRIC" id="fig|1227484.4.peg.1714"/>
<reference evidence="1 2" key="1">
    <citation type="journal article" date="2014" name="PLoS Genet.">
        <title>Phylogenetically driven sequencing of extremely halophilic archaea reveals strategies for static and dynamic osmo-response.</title>
        <authorList>
            <person name="Becker E.A."/>
            <person name="Seitzer P.M."/>
            <person name="Tritt A."/>
            <person name="Larsen D."/>
            <person name="Krusor M."/>
            <person name="Yao A.I."/>
            <person name="Wu D."/>
            <person name="Madern D."/>
            <person name="Eisen J.A."/>
            <person name="Darling A.E."/>
            <person name="Facciotti M.T."/>
        </authorList>
    </citation>
    <scope>NUCLEOTIDE SEQUENCE [LARGE SCALE GENOMIC DNA]</scope>
    <source>
        <strain evidence="1 2">DSM 1137</strain>
    </source>
</reference>
<evidence type="ECO:0000313" key="1">
    <source>
        <dbReference type="EMBL" id="ELZ39318.1"/>
    </source>
</evidence>
<dbReference type="RefSeq" id="WP_004048231.1">
    <property type="nucleotide sequence ID" value="NZ_AOJE01000038.1"/>
</dbReference>
<dbReference type="STRING" id="1227484.C471_08565"/>
<dbReference type="SUPFAM" id="SSF57783">
    <property type="entry name" value="Zinc beta-ribbon"/>
    <property type="match status" value="1"/>
</dbReference>
<accession>M0DWW3</accession>
<protein>
    <submittedName>
        <fullName evidence="1">Uncharacterized protein</fullName>
    </submittedName>
</protein>
<organism evidence="1 2">
    <name type="scientific">Halorubrum saccharovorum DSM 1137</name>
    <dbReference type="NCBI Taxonomy" id="1227484"/>
    <lineage>
        <taxon>Archaea</taxon>
        <taxon>Methanobacteriati</taxon>
        <taxon>Methanobacteriota</taxon>
        <taxon>Stenosarchaea group</taxon>
        <taxon>Halobacteria</taxon>
        <taxon>Halobacteriales</taxon>
        <taxon>Haloferacaceae</taxon>
        <taxon>Halorubrum</taxon>
    </lineage>
</organism>
<evidence type="ECO:0000313" key="2">
    <source>
        <dbReference type="Proteomes" id="UP000011514"/>
    </source>
</evidence>
<dbReference type="EMBL" id="AOJE01000038">
    <property type="protein sequence ID" value="ELZ39318.1"/>
    <property type="molecule type" value="Genomic_DNA"/>
</dbReference>
<comment type="caution">
    <text evidence="1">The sequence shown here is derived from an EMBL/GenBank/DDBJ whole genome shotgun (WGS) entry which is preliminary data.</text>
</comment>
<gene>
    <name evidence="1" type="ORF">C471_08565</name>
</gene>